<proteinExistence type="predicted"/>
<evidence type="ECO:0008006" key="7">
    <source>
        <dbReference type="Google" id="ProtNLM"/>
    </source>
</evidence>
<dbReference type="Gene3D" id="1.10.3680.10">
    <property type="entry name" value="TerB-like"/>
    <property type="match status" value="1"/>
</dbReference>
<accession>F5ZEF3</accession>
<evidence type="ECO:0000259" key="4">
    <source>
        <dbReference type="Pfam" id="PF15615"/>
    </source>
</evidence>
<dbReference type="InterPro" id="IPR028932">
    <property type="entry name" value="TerB-C"/>
</dbReference>
<protein>
    <recommendedName>
        <fullName evidence="7">ATPase</fullName>
    </recommendedName>
</protein>
<dbReference type="CDD" id="cd07176">
    <property type="entry name" value="terB"/>
    <property type="match status" value="1"/>
</dbReference>
<evidence type="ECO:0000313" key="5">
    <source>
        <dbReference type="EMBL" id="AEF04344.1"/>
    </source>
</evidence>
<feature type="domain" description="TerB N-terminal" evidence="3">
    <location>
        <begin position="191"/>
        <end position="395"/>
    </location>
</feature>
<feature type="compositionally biased region" description="Polar residues" evidence="1">
    <location>
        <begin position="75"/>
        <end position="85"/>
    </location>
</feature>
<dbReference type="InterPro" id="IPR025266">
    <property type="entry name" value="TerB_N"/>
</dbReference>
<gene>
    <name evidence="5" type="ordered locus">ambt_14130</name>
</gene>
<dbReference type="HOGENOM" id="CLU_013355_0_0_6"/>
<dbReference type="RefSeq" id="WP_013785274.1">
    <property type="nucleotide sequence ID" value="NC_015554.1"/>
</dbReference>
<dbReference type="InterPro" id="IPR007791">
    <property type="entry name" value="DjlA_N"/>
</dbReference>
<reference evidence="5 6" key="1">
    <citation type="journal article" date="2011" name="J. Bacteriol.">
        <title>Complete genome sequence of the polycyclic aromatic hydrocarbon-degrading bacterium Alteromonas sp. strain SN2.</title>
        <authorList>
            <person name="Jin H.M."/>
            <person name="Jeong H."/>
            <person name="Moon E.J."/>
            <person name="Math R.K."/>
            <person name="Lee K."/>
            <person name="Kim H.J."/>
            <person name="Jeon C.O."/>
            <person name="Oh T.K."/>
            <person name="Kim J.F."/>
        </authorList>
    </citation>
    <scope>NUCLEOTIDE SEQUENCE [LARGE SCALE GENOMIC DNA]</scope>
    <source>
        <strain evidence="6">JCM 17741 / KACC 18427 / KCTC 11700BP / SN2</strain>
    </source>
</reference>
<feature type="domain" description="TerB-C" evidence="4">
    <location>
        <begin position="721"/>
        <end position="852"/>
    </location>
</feature>
<feature type="domain" description="Co-chaperone DjlA N-terminal" evidence="2">
    <location>
        <begin position="605"/>
        <end position="708"/>
    </location>
</feature>
<dbReference type="Proteomes" id="UP000000683">
    <property type="component" value="Chromosome"/>
</dbReference>
<dbReference type="Pfam" id="PF13208">
    <property type="entry name" value="TerB_N"/>
    <property type="match status" value="1"/>
</dbReference>
<feature type="compositionally biased region" description="Basic and acidic residues" evidence="1">
    <location>
        <begin position="51"/>
        <end position="61"/>
    </location>
</feature>
<dbReference type="eggNOG" id="COG3793">
    <property type="taxonomic scope" value="Bacteria"/>
</dbReference>
<organism evidence="5 6">
    <name type="scientific">Alteromonas naphthalenivorans</name>
    <dbReference type="NCBI Taxonomy" id="715451"/>
    <lineage>
        <taxon>Bacteria</taxon>
        <taxon>Pseudomonadati</taxon>
        <taxon>Pseudomonadota</taxon>
        <taxon>Gammaproteobacteria</taxon>
        <taxon>Alteromonadales</taxon>
        <taxon>Alteromonadaceae</taxon>
        <taxon>Alteromonas/Salinimonas group</taxon>
        <taxon>Alteromonas</taxon>
    </lineage>
</organism>
<dbReference type="Pfam" id="PF15615">
    <property type="entry name" value="TerB_C"/>
    <property type="match status" value="1"/>
</dbReference>
<evidence type="ECO:0000313" key="6">
    <source>
        <dbReference type="Proteomes" id="UP000000683"/>
    </source>
</evidence>
<dbReference type="SUPFAM" id="SSF158682">
    <property type="entry name" value="TerB-like"/>
    <property type="match status" value="1"/>
</dbReference>
<evidence type="ECO:0000256" key="1">
    <source>
        <dbReference type="SAM" id="MobiDB-lite"/>
    </source>
</evidence>
<name>F5ZEF3_ALTNA</name>
<dbReference type="Pfam" id="PF05099">
    <property type="entry name" value="TerB"/>
    <property type="match status" value="1"/>
</dbReference>
<dbReference type="EMBL" id="CP002339">
    <property type="protein sequence ID" value="AEF04344.1"/>
    <property type="molecule type" value="Genomic_DNA"/>
</dbReference>
<feature type="region of interest" description="Disordered" evidence="1">
    <location>
        <begin position="37"/>
        <end position="105"/>
    </location>
</feature>
<dbReference type="KEGG" id="alt:ambt_14130"/>
<evidence type="ECO:0000259" key="2">
    <source>
        <dbReference type="Pfam" id="PF05099"/>
    </source>
</evidence>
<dbReference type="OrthoDB" id="227636at2"/>
<dbReference type="InterPro" id="IPR029024">
    <property type="entry name" value="TerB-like"/>
</dbReference>
<evidence type="ECO:0000259" key="3">
    <source>
        <dbReference type="Pfam" id="PF13208"/>
    </source>
</evidence>
<sequence length="854" mass="95875">MEVIYIFVIAFFIWLIFKPKSDVGKVRVNTKYNKKETGSKKETVTVVRSSSSEKKSDEQNKVDTGSCDENDKENVQLTPNNLSRISSEKKASIDSTKNSGKAKIAEEKEIDVKDIPIQASESTTTTKTASNYLASQLDSQPQLASTSRIEHASSSSSADDGLASLNIYESAQTHSDFTKVGKKGTWIGKYQEVKVHDRLLSGFLYVGEQLESLRGFKPEPALVSNLLPVAKPSINQNVFYIDETLGYWPSYDSLSKQCRGSYLDWLATDRNLENTPIGFVFIYFNGLERFVIENSKDIETTRIHFEHIFDEVLRLNKQFSSSRSFLSYSSNLLELMYLLKPDLFESKKDELPRTRHSLLFKSRLAEQVVESQRIGDSLALEWIKNTEHYNLKTAARRCEVEFDSLFKMYFKQKFPDGIPVKPNKTQLNAEYYPANNGIPTVRISLDGLPDPSILKGPINKLIPLAERASEELASYSRYLGKADTTKDDLAALMLLPTAIANSQQSPLIKKFKAWAQTIISENEGLTDVAEFWLQTGLPKPKAINKKESELICSLANFANVGIAPDLRYHHAKLKLDGKIVLFAPGHENGFIPSHTFNQVGVALRLGAMVASIDGFVDESESTELQKLIARDEKLTDTEKRSLQAYLTWRLATPSDNTGLKNRLSSLGAKEIEFVKRFIISIALADGNVDNKEVKQIEKLYTNLGLDKDTVSSDIHQLTTSNHQSVSGRESSSEFSIDETILALHESQTTEARSMLEEIFTSEEDDESESLKVAESSNDINGLDQAHSQLYEKLCTQARWSRNEVAKICGDLNLMVDGAIETINDWAFDLVDAPVIEDDGEIYIDEEIVEEIREL</sequence>
<dbReference type="AlphaFoldDB" id="F5ZEF3"/>
<keyword evidence="6" id="KW-1185">Reference proteome</keyword>